<dbReference type="AlphaFoldDB" id="A0A7M5WRG7"/>
<sequence length="218" mass="25228">MNTRKTVGGDSWRVFIKGVRSVPSLTIDNLDGTYEVSFLLTEPGYYNVTLSLEYTLCDGFKDPPLRWFNLGDEQGKNQPPEALPGYEKAYLEDVYQTIPLEFSVYRKEYSVFEDMKEQLTTMDHNPCLMWDGFGEWTNQPKWIPNLSEPFKKKSIKRTKDNAGTFWIYGDSVGRRFFNDIVNTSILCNEIFAKCEHIDFFSQSTCYTFLESQGVGESK</sequence>
<reference evidence="1" key="1">
    <citation type="submission" date="2021-01" db="UniProtKB">
        <authorList>
            <consortium name="EnsemblMetazoa"/>
        </authorList>
    </citation>
    <scope>IDENTIFICATION</scope>
</reference>
<dbReference type="EnsemblMetazoa" id="CLYHEMT005921.1">
    <property type="protein sequence ID" value="CLYHEMP005921.1"/>
    <property type="gene ID" value="CLYHEMG005921"/>
</dbReference>
<evidence type="ECO:0000313" key="2">
    <source>
        <dbReference type="Proteomes" id="UP000594262"/>
    </source>
</evidence>
<accession>A0A7M5WRG7</accession>
<keyword evidence="2" id="KW-1185">Reference proteome</keyword>
<dbReference type="InterPro" id="IPR013783">
    <property type="entry name" value="Ig-like_fold"/>
</dbReference>
<dbReference type="Proteomes" id="UP000594262">
    <property type="component" value="Unplaced"/>
</dbReference>
<dbReference type="SUPFAM" id="SSF81296">
    <property type="entry name" value="E set domains"/>
    <property type="match status" value="1"/>
</dbReference>
<dbReference type="Gene3D" id="2.60.40.10">
    <property type="entry name" value="Immunoglobulins"/>
    <property type="match status" value="1"/>
</dbReference>
<dbReference type="OrthoDB" id="5978576at2759"/>
<protein>
    <submittedName>
        <fullName evidence="1">Uncharacterized protein</fullName>
    </submittedName>
</protein>
<dbReference type="InterPro" id="IPR014756">
    <property type="entry name" value="Ig_E-set"/>
</dbReference>
<proteinExistence type="predicted"/>
<name>A0A7M5WRG7_9CNID</name>
<evidence type="ECO:0000313" key="1">
    <source>
        <dbReference type="EnsemblMetazoa" id="CLYHEMP005921.1"/>
    </source>
</evidence>
<organism evidence="1 2">
    <name type="scientific">Clytia hemisphaerica</name>
    <dbReference type="NCBI Taxonomy" id="252671"/>
    <lineage>
        <taxon>Eukaryota</taxon>
        <taxon>Metazoa</taxon>
        <taxon>Cnidaria</taxon>
        <taxon>Hydrozoa</taxon>
        <taxon>Hydroidolina</taxon>
        <taxon>Leptothecata</taxon>
        <taxon>Obeliida</taxon>
        <taxon>Clytiidae</taxon>
        <taxon>Clytia</taxon>
    </lineage>
</organism>